<feature type="transmembrane region" description="Helical" evidence="6">
    <location>
        <begin position="32"/>
        <end position="50"/>
    </location>
</feature>
<reference evidence="9" key="1">
    <citation type="submission" date="2017-10" db="EMBL/GenBank/DDBJ databases">
        <title>Completed PacBio SMRT sequence of Methylosinus trichosporium OB3b reveals presence of a third large plasmid.</title>
        <authorList>
            <person name="Charles T.C."/>
            <person name="Lynch M.D.J."/>
            <person name="Heil J.R."/>
            <person name="Cheng J."/>
        </authorList>
    </citation>
    <scope>NUCLEOTIDE SEQUENCE [LARGE SCALE GENOMIC DNA]</scope>
    <source>
        <strain evidence="9">OB3b</strain>
    </source>
</reference>
<dbReference type="AlphaFoldDB" id="A0A2D2CZ09"/>
<organism evidence="8 9">
    <name type="scientific">Methylosinus trichosporium (strain ATCC 35070 / NCIMB 11131 / UNIQEM 75 / OB3b)</name>
    <dbReference type="NCBI Taxonomy" id="595536"/>
    <lineage>
        <taxon>Bacteria</taxon>
        <taxon>Pseudomonadati</taxon>
        <taxon>Pseudomonadota</taxon>
        <taxon>Alphaproteobacteria</taxon>
        <taxon>Hyphomicrobiales</taxon>
        <taxon>Methylocystaceae</taxon>
        <taxon>Methylosinus</taxon>
    </lineage>
</organism>
<feature type="transmembrane region" description="Helical" evidence="6">
    <location>
        <begin position="253"/>
        <end position="272"/>
    </location>
</feature>
<keyword evidence="3 6" id="KW-1133">Transmembrane helix</keyword>
<protein>
    <submittedName>
        <fullName evidence="8">Polymerase</fullName>
    </submittedName>
</protein>
<feature type="transmembrane region" description="Helical" evidence="6">
    <location>
        <begin position="62"/>
        <end position="84"/>
    </location>
</feature>
<dbReference type="EMBL" id="CP023737">
    <property type="protein sequence ID" value="ATQ67983.1"/>
    <property type="molecule type" value="Genomic_DNA"/>
</dbReference>
<dbReference type="RefSeq" id="WP_004448245.1">
    <property type="nucleotide sequence ID" value="NZ_ADVE02000001.1"/>
</dbReference>
<dbReference type="Pfam" id="PF04932">
    <property type="entry name" value="Wzy_C"/>
    <property type="match status" value="1"/>
</dbReference>
<feature type="transmembrane region" description="Helical" evidence="6">
    <location>
        <begin position="284"/>
        <end position="301"/>
    </location>
</feature>
<keyword evidence="9" id="KW-1185">Reference proteome</keyword>
<evidence type="ECO:0000256" key="4">
    <source>
        <dbReference type="ARBA" id="ARBA00023136"/>
    </source>
</evidence>
<dbReference type="Proteomes" id="UP000230709">
    <property type="component" value="Chromosome"/>
</dbReference>
<feature type="transmembrane region" description="Helical" evidence="6">
    <location>
        <begin position="143"/>
        <end position="164"/>
    </location>
</feature>
<feature type="region of interest" description="Disordered" evidence="5">
    <location>
        <begin position="456"/>
        <end position="503"/>
    </location>
</feature>
<evidence type="ECO:0000256" key="3">
    <source>
        <dbReference type="ARBA" id="ARBA00022989"/>
    </source>
</evidence>
<evidence type="ECO:0000259" key="7">
    <source>
        <dbReference type="Pfam" id="PF04932"/>
    </source>
</evidence>
<gene>
    <name evidence="8" type="ORF">CQW49_08835</name>
</gene>
<evidence type="ECO:0000256" key="6">
    <source>
        <dbReference type="SAM" id="Phobius"/>
    </source>
</evidence>
<dbReference type="PANTHER" id="PTHR37422:SF13">
    <property type="entry name" value="LIPOPOLYSACCHARIDE BIOSYNTHESIS PROTEIN PA4999-RELATED"/>
    <property type="match status" value="1"/>
</dbReference>
<accession>A0A2D2CZ09</accession>
<feature type="transmembrane region" description="Helical" evidence="6">
    <location>
        <begin position="368"/>
        <end position="392"/>
    </location>
</feature>
<keyword evidence="2 6" id="KW-0812">Transmembrane</keyword>
<dbReference type="InterPro" id="IPR007016">
    <property type="entry name" value="O-antigen_ligase-rel_domated"/>
</dbReference>
<keyword evidence="4 6" id="KW-0472">Membrane</keyword>
<feature type="domain" description="O-antigen ligase-related" evidence="7">
    <location>
        <begin position="236"/>
        <end position="384"/>
    </location>
</feature>
<dbReference type="PANTHER" id="PTHR37422">
    <property type="entry name" value="TEICHURONIC ACID BIOSYNTHESIS PROTEIN TUAE"/>
    <property type="match status" value="1"/>
</dbReference>
<evidence type="ECO:0000256" key="2">
    <source>
        <dbReference type="ARBA" id="ARBA00022692"/>
    </source>
</evidence>
<proteinExistence type="predicted"/>
<evidence type="ECO:0000256" key="5">
    <source>
        <dbReference type="SAM" id="MobiDB-lite"/>
    </source>
</evidence>
<evidence type="ECO:0000313" key="8">
    <source>
        <dbReference type="EMBL" id="ATQ67983.1"/>
    </source>
</evidence>
<evidence type="ECO:0000313" key="9">
    <source>
        <dbReference type="Proteomes" id="UP000230709"/>
    </source>
</evidence>
<dbReference type="GO" id="GO:0016020">
    <property type="term" value="C:membrane"/>
    <property type="evidence" value="ECO:0007669"/>
    <property type="project" value="UniProtKB-SubCell"/>
</dbReference>
<name>A0A2D2CZ09_METT3</name>
<comment type="subcellular location">
    <subcellularLocation>
        <location evidence="1">Membrane</location>
        <topology evidence="1">Multi-pass membrane protein</topology>
    </subcellularLocation>
</comment>
<feature type="transmembrane region" description="Helical" evidence="6">
    <location>
        <begin position="228"/>
        <end position="247"/>
    </location>
</feature>
<feature type="transmembrane region" description="Helical" evidence="6">
    <location>
        <begin position="329"/>
        <end position="347"/>
    </location>
</feature>
<dbReference type="InterPro" id="IPR051533">
    <property type="entry name" value="WaaL-like"/>
</dbReference>
<sequence length="503" mass="53661">MSDHLLLGATGVVIVASVLLGGGAHSGLLSDALLELIALPALLLGAWAFVDLPRERRPRFALPFFAALGALFLVQLVPLPPALWTRLPEREMLTGGFALLGRGTPWASLSVDPHFTRASLATLVAPIAVFLGASCLRLGQRRLLLLLLAPLAMVSVLIGLLQLAQGPESPLRFYRPTNITEAVGFFANRNHFSALLYCALAAAGAWTFDSLRRSGGARALVADTPRFIAALAGATTFVIMLAGEAMARSRAGLALALVAVVGVALLAHDGQGESRDPKARRNKLWFVLGALSLGVALQIPLHRVAERLSVDHVLEDARWTMASRSLETALAFLPFGSGIGSFVPVYAAHERPQDLLPNLAVNHVHDDFLELLLEGGAAGAALILAFVAWWGWRSAHVWRSHSGGGDLYARAASLIVGLLLLHSFVDYPLRASAMATVLALACALLAAPDQMIEALPVAPEPPPSHKRRRRRPQPTPAPTAPEVRPSPAGKLEGFEWPDQWKGS</sequence>
<dbReference type="STRING" id="595536.GCA_000178815_03385"/>
<feature type="transmembrane region" description="Helical" evidence="6">
    <location>
        <begin position="5"/>
        <end position="26"/>
    </location>
</feature>
<dbReference type="KEGG" id="mtw:CQW49_08835"/>
<evidence type="ECO:0000256" key="1">
    <source>
        <dbReference type="ARBA" id="ARBA00004141"/>
    </source>
</evidence>
<feature type="transmembrane region" description="Helical" evidence="6">
    <location>
        <begin position="115"/>
        <end position="136"/>
    </location>
</feature>